<dbReference type="Proteomes" id="UP000023152">
    <property type="component" value="Unassembled WGS sequence"/>
</dbReference>
<keyword evidence="1" id="KW-1133">Transmembrane helix</keyword>
<dbReference type="SUPFAM" id="SSF53474">
    <property type="entry name" value="alpha/beta-Hydrolases"/>
    <property type="match status" value="1"/>
</dbReference>
<dbReference type="EMBL" id="ASPP01006551">
    <property type="protein sequence ID" value="ETO28641.1"/>
    <property type="molecule type" value="Genomic_DNA"/>
</dbReference>
<organism evidence="3 4">
    <name type="scientific">Reticulomyxa filosa</name>
    <dbReference type="NCBI Taxonomy" id="46433"/>
    <lineage>
        <taxon>Eukaryota</taxon>
        <taxon>Sar</taxon>
        <taxon>Rhizaria</taxon>
        <taxon>Retaria</taxon>
        <taxon>Foraminifera</taxon>
        <taxon>Monothalamids</taxon>
        <taxon>Reticulomyxidae</taxon>
        <taxon>Reticulomyxa</taxon>
    </lineage>
</organism>
<sequence length="233" mass="27223">MAVFGHTDDYPDNFDYAHNRRKELSQLDVTNLQKTPDNIKVEQGYHENEEGHLLFWRCFIPTDVKAQTMICFCNGLYYCLVFLKKKRLVKKRILAKHIKNKTGFNGHCEWIEYDIGLELSKRGYMVFMYDHMGHGRSYGKWMAINDFEILVDDAICIFEFGKKKFGHSEMNYFLVGMSMGGAVALQVSRKQDYRSASGIDKNIELQTFNQRWNGCLLAGDTIISIFNFFYTHI</sequence>
<comment type="caution">
    <text evidence="3">The sequence shown here is derived from an EMBL/GenBank/DDBJ whole genome shotgun (WGS) entry which is preliminary data.</text>
</comment>
<evidence type="ECO:0000259" key="2">
    <source>
        <dbReference type="Pfam" id="PF12146"/>
    </source>
</evidence>
<feature type="domain" description="Serine aminopeptidase S33" evidence="2">
    <location>
        <begin position="103"/>
        <end position="193"/>
    </location>
</feature>
<keyword evidence="1" id="KW-0812">Transmembrane</keyword>
<dbReference type="InterPro" id="IPR029058">
    <property type="entry name" value="AB_hydrolase_fold"/>
</dbReference>
<keyword evidence="1" id="KW-0472">Membrane</keyword>
<gene>
    <name evidence="3" type="ORF">RFI_08489</name>
</gene>
<dbReference type="InterPro" id="IPR022742">
    <property type="entry name" value="Hydrolase_4"/>
</dbReference>
<dbReference type="Gene3D" id="3.40.50.1820">
    <property type="entry name" value="alpha/beta hydrolase"/>
    <property type="match status" value="1"/>
</dbReference>
<reference evidence="3 4" key="1">
    <citation type="journal article" date="2013" name="Curr. Biol.">
        <title>The Genome of the Foraminiferan Reticulomyxa filosa.</title>
        <authorList>
            <person name="Glockner G."/>
            <person name="Hulsmann N."/>
            <person name="Schleicher M."/>
            <person name="Noegel A.A."/>
            <person name="Eichinger L."/>
            <person name="Gallinger C."/>
            <person name="Pawlowski J."/>
            <person name="Sierra R."/>
            <person name="Euteneuer U."/>
            <person name="Pillet L."/>
            <person name="Moustafa A."/>
            <person name="Platzer M."/>
            <person name="Groth M."/>
            <person name="Szafranski K."/>
            <person name="Schliwa M."/>
        </authorList>
    </citation>
    <scope>NUCLEOTIDE SEQUENCE [LARGE SCALE GENOMIC DNA]</scope>
</reference>
<keyword evidence="4" id="KW-1185">Reference proteome</keyword>
<dbReference type="InterPro" id="IPR051044">
    <property type="entry name" value="MAG_DAG_Lipase"/>
</dbReference>
<dbReference type="Pfam" id="PF12146">
    <property type="entry name" value="Hydrolase_4"/>
    <property type="match status" value="1"/>
</dbReference>
<evidence type="ECO:0000313" key="4">
    <source>
        <dbReference type="Proteomes" id="UP000023152"/>
    </source>
</evidence>
<proteinExistence type="predicted"/>
<name>X6NRI8_RETFI</name>
<evidence type="ECO:0000313" key="3">
    <source>
        <dbReference type="EMBL" id="ETO28641.1"/>
    </source>
</evidence>
<feature type="transmembrane region" description="Helical" evidence="1">
    <location>
        <begin position="64"/>
        <end position="83"/>
    </location>
</feature>
<protein>
    <recommendedName>
        <fullName evidence="2">Serine aminopeptidase S33 domain-containing protein</fullName>
    </recommendedName>
</protein>
<accession>X6NRI8</accession>
<dbReference type="AlphaFoldDB" id="X6NRI8"/>
<evidence type="ECO:0000256" key="1">
    <source>
        <dbReference type="SAM" id="Phobius"/>
    </source>
</evidence>
<dbReference type="OrthoDB" id="2498029at2759"/>
<dbReference type="PANTHER" id="PTHR11614">
    <property type="entry name" value="PHOSPHOLIPASE-RELATED"/>
    <property type="match status" value="1"/>
</dbReference>